<organism evidence="5 6">
    <name type="scientific">Parasaccharibacter apium</name>
    <dbReference type="NCBI Taxonomy" id="1510841"/>
    <lineage>
        <taxon>Bacteria</taxon>
        <taxon>Pseudomonadati</taxon>
        <taxon>Pseudomonadota</taxon>
        <taxon>Alphaproteobacteria</taxon>
        <taxon>Acetobacterales</taxon>
        <taxon>Acetobacteraceae</taxon>
        <taxon>Parasaccharibacter</taxon>
    </lineage>
</organism>
<dbReference type="Proteomes" id="UP000237218">
    <property type="component" value="Unassembled WGS sequence"/>
</dbReference>
<dbReference type="InterPro" id="IPR011050">
    <property type="entry name" value="Pectin_lyase_fold/virulence"/>
</dbReference>
<dbReference type="NCBIfam" id="TIGR04393">
    <property type="entry name" value="rpt_T5SS_PEPC"/>
    <property type="match status" value="1"/>
</dbReference>
<dbReference type="InterPro" id="IPR030895">
    <property type="entry name" value="T5SS_PEPC_rpt"/>
</dbReference>
<dbReference type="InterPro" id="IPR005546">
    <property type="entry name" value="Autotransporte_beta"/>
</dbReference>
<feature type="region of interest" description="Disordered" evidence="2">
    <location>
        <begin position="607"/>
        <end position="657"/>
    </location>
</feature>
<gene>
    <name evidence="5" type="ORF">ASQ42_01435</name>
</gene>
<evidence type="ECO:0000313" key="6">
    <source>
        <dbReference type="Proteomes" id="UP000237218"/>
    </source>
</evidence>
<dbReference type="Pfam" id="PF12951">
    <property type="entry name" value="PATR"/>
    <property type="match status" value="6"/>
</dbReference>
<dbReference type="PROSITE" id="PS51208">
    <property type="entry name" value="AUTOTRANSPORTER"/>
    <property type="match status" value="1"/>
</dbReference>
<keyword evidence="6" id="KW-1185">Reference proteome</keyword>
<accession>A0ABX4ZNY9</accession>
<dbReference type="SUPFAM" id="SSF103515">
    <property type="entry name" value="Autotransporter"/>
    <property type="match status" value="1"/>
</dbReference>
<dbReference type="InterPro" id="IPR036709">
    <property type="entry name" value="Autotransporte_beta_dom_sf"/>
</dbReference>
<comment type="caution">
    <text evidence="5">The sequence shown here is derived from an EMBL/GenBank/DDBJ whole genome shotgun (WGS) entry which is preliminary data.</text>
</comment>
<dbReference type="SMART" id="SM00869">
    <property type="entry name" value="Autotransporter"/>
    <property type="match status" value="1"/>
</dbReference>
<dbReference type="InterPro" id="IPR013425">
    <property type="entry name" value="Autotrns_rpt"/>
</dbReference>
<dbReference type="NCBIfam" id="TIGR02601">
    <property type="entry name" value="autotrns_rpt"/>
    <property type="match status" value="3"/>
</dbReference>
<name>A0ABX4ZNY9_9PROT</name>
<evidence type="ECO:0000256" key="1">
    <source>
        <dbReference type="ARBA" id="ARBA00022729"/>
    </source>
</evidence>
<sequence>MLALLSGVSLVAGVGSVARADDGASVSSGDMTNTQTRNLPQGTEVKGDLYQKDGQLGLDGTSVAGTLHLDGGTAIFGHNGASHRGTLVQSLAGSADAVLDKADDNHDHIMTPSPDPSAPYLGELTITQGKGETYGGSLKGTGVLSLLSGTQVLTGQNQINGTVDIRNGTLILRDKGTFFTEKGSPRGPLDVGLARGNEGHLVLEGPDARIQRMSVFIGNGDPTYGGGSGPIGKSDATLTDGAQINNRTNEGMYVVVGNDQNGELNVENGSRVEADEFYAAASQSLTGTVNVTGSGSAVEATNAHIGNKGTGVVNVSDGASFRADEARFGEDGGNGSLVVGVDGTMQNGNTIIGAGGKGTVTVDGGRFQNDGTIRFGVPGTGAASDGTLNVLDHGVLVAGDDGSSPAIAAEDGAKAAINLDAATIRNIQGRDFTSTVAANLTGMNEFNVQDSNTMSWKGGLTGDGGVDKTGTGTLGLSGNLAYKGMTNVEAGTLSVTDATLSGQVINQTNGTYVQKGGELDGTLANIGTASVDHTNVKGVVTNNSSFTATDSTLANLVNLGGNATLRNTLVHEVTSTEKSVLDFKDTVVDGRFANTGKVLAVHSKVPGLPSAADSESNSDVLAGRSGDSGATITNRMGDEDDLTNRAGSVPRKGNFTNGGDAEFYDSELATFTNTGTFLLAQKSVVNGDILQNDGKLTLDDSQVNGVLFARGGTFDITSGGASVESLAGRANGQLEGTLNLTKAADTYAGNISGNGGLTISGGRETLAGNNTYTGETDVTQNGGLTLKGSLASALNNAGTTDITGGRVAGTTTNSGTLTASKATLADVTNESGGTFSAAGGQLDSVVNNGNMTLDQGVIVHGSIAQHAGDLMLDGSKTKGVLAAHGGQLTIGNNGFTAGSLEGSGNAQLEGTLNLTNASSTYAGSMGGNGGLTVSGGHEVLTGNNSYSGNTLVQTGGQLDVNGDNSAAKGLTSVTDGATLRGTGTIGGDVNIGSGGTLAAGTAEAPSTLTVNGSLNLADGSRQVFRLGQADTEGGAYNDFINVKGNLALGGTLSIQPVDAGPDVNNSSLMAGLYRLYSYGGVLSGTQQSVDVASKPLPEGMVVQTSIDHQVNLAVNTGGFNYWDGGSSAHRSDDGRGNGRIDGGDGVWTAARPQGTPSWATADGSANGQWQNGNMAIFAASAGTVHVNDKAEDGTQAPVIFSGAQFANLDGKNYLVTGDNLYASTGKTVIRVGDGTSSGKDITAEIASVIDGSKVDGGTGLEKTDLGTLILSSDNDFAKPTHVEAGTLQLGNGGTTGSVGQQDIVNDGTLAVDHSNDVTLGQTISGTGSFVQKGQGTTTLSGANSYTGDTDVQNGRLNLTGSLAGNLNNAAATDVNGGKVAGTTTNTGTLTAQNATLADVANQAGTASLADSTAGHVTNADGATFKATGGTLASADNSGNMTLGAGNHVTGDVTNSKGDLTLDGNQIAGTTANHGQLTAQNATLADVANQAGTASLADSTAGHVTNADGATFKATGGTLASADNSGSMTLGAGNHVTGDVTNSKGDLTLDGNQIAGTTANHGQLAAQNATLADVANQAGTASLADSTAGHVTNADGATFKATGGTLASADNSGSMTLGAGNHVTGDVTNSRGDLTLDGNQIAGTTANHGQLTAQNATLADVANQAGTASLADSTAGHVTNADGATFKATGGTLASADNSGSMTLGAGNHVTGDVTNSKGDLTLDGNQIAGALAANGGSFSVTDHGSDAGSLAGSGNGVLNGTLTLTNAKDTYAGSLSGNGGLTLSGGHETLTDQSHLGGPVSVAGGTLALAGAKAQLTTDSSVKIGAGKAGDVSLSDGAALHSHGPVVFAKAETAPADGTDARLDVLSGSRLSAGDVDGKPGLVAEEGAKAQLTLDGGTLQNIKGSDLTSNVNTAIGSKGAVFDVQDENRMTLGNNVVLTDDGSAGDHALTKTGTGVLTFAGDGSGFSGPTDIQSGDMIVDGNMGHSAMTVQHGAVLAGNGSVGSTVVSSGGMLGAGNETDAGALHVMGDLTMAKGSVLSIRGSNEATGRQLVAPDGFSYSELKSDQVLVSGKADLQGGTLALKVKDPTALKYGQAYHVLTANGGVNGHYDDLETNIGQDYAYLDPRLVYQGNDVDVMLRRSIHGFEYVGQTRNEIAAGEGLNHISENSDLAKAMTVLTKDQARHALNNLSGELHASIRTGLIQDSFYIRNAALNRLAAADCDYGHNGQSFYDLKTRRKDGACYSDHAVLWGQAYGGMGFNSGDGNAALMHHNTAGFVIGADGPINHSNWRVGGLISYGHSQFNVQRGRSSSANSNNISIGAYAGTHWGRLNLRFGAIYSWNVINTHRHVAVGDYGGRLSSSYLGGTAQGFGELGYKFRGERSMFEPFMNVAYVNMQSDSYREHGNEAALHSHGTDTGVTFSSFGFRTATTVGIGKAVFMPHLSAAYRHAFGRTGSRQRETFAMGSGAGDMDVAGVLLSRNAAVVQAGVTARVSERVDLDLSYIGQYGNQSTESGGTGSVKVRF</sequence>
<evidence type="ECO:0000313" key="5">
    <source>
        <dbReference type="EMBL" id="POS64795.1"/>
    </source>
</evidence>
<feature type="region of interest" description="Disordered" evidence="2">
    <location>
        <begin position="21"/>
        <end position="44"/>
    </location>
</feature>
<dbReference type="EMBL" id="LMYI01000002">
    <property type="protein sequence ID" value="POS64795.1"/>
    <property type="molecule type" value="Genomic_DNA"/>
</dbReference>
<feature type="signal peptide" evidence="3">
    <location>
        <begin position="1"/>
        <end position="20"/>
    </location>
</feature>
<reference evidence="5 6" key="1">
    <citation type="submission" date="2018-02" db="EMBL/GenBank/DDBJ databases">
        <title>Draft genome sequences of four Parasaccharibacter apium strains isolated from honey bees.</title>
        <authorList>
            <person name="Corby-Harris V.L."/>
            <person name="Anderson K.E."/>
        </authorList>
    </citation>
    <scope>NUCLEOTIDE SEQUENCE [LARGE SCALE GENOMIC DNA]</scope>
    <source>
        <strain evidence="5 6">B8</strain>
    </source>
</reference>
<dbReference type="Gene3D" id="2.40.128.130">
    <property type="entry name" value="Autotransporter beta-domain"/>
    <property type="match status" value="1"/>
</dbReference>
<feature type="domain" description="Autotransporter" evidence="4">
    <location>
        <begin position="2242"/>
        <end position="2523"/>
    </location>
</feature>
<dbReference type="Pfam" id="PF03797">
    <property type="entry name" value="Autotransporter"/>
    <property type="match status" value="1"/>
</dbReference>
<evidence type="ECO:0000256" key="2">
    <source>
        <dbReference type="SAM" id="MobiDB-lite"/>
    </source>
</evidence>
<keyword evidence="1 3" id="KW-0732">Signal</keyword>
<feature type="chain" id="PRO_5047151716" description="Autotransporter domain-containing protein" evidence="3">
    <location>
        <begin position="21"/>
        <end position="2523"/>
    </location>
</feature>
<dbReference type="SUPFAM" id="SSF51126">
    <property type="entry name" value="Pectin lyase-like"/>
    <property type="match status" value="5"/>
</dbReference>
<feature type="compositionally biased region" description="Polar residues" evidence="2">
    <location>
        <begin position="25"/>
        <end position="41"/>
    </location>
</feature>
<proteinExistence type="predicted"/>
<evidence type="ECO:0000256" key="3">
    <source>
        <dbReference type="SAM" id="SignalP"/>
    </source>
</evidence>
<protein>
    <recommendedName>
        <fullName evidence="4">Autotransporter domain-containing protein</fullName>
    </recommendedName>
</protein>
<evidence type="ECO:0000259" key="4">
    <source>
        <dbReference type="PROSITE" id="PS51208"/>
    </source>
</evidence>